<dbReference type="HOGENOM" id="CLU_2912933_0_0_10"/>
<gene>
    <name evidence="1" type="ordered locus">Bacsa_0542</name>
</gene>
<dbReference type="KEGG" id="bsa:Bacsa_0542"/>
<evidence type="ECO:0000313" key="1">
    <source>
        <dbReference type="EMBL" id="ADY35138.1"/>
    </source>
</evidence>
<sequence length="61" mass="7166">MKKLLSIKDFKNIVRKTQGQIEKSARARAKAPVCPARRGYIRVRMQSDRMNYAYICVFVFL</sequence>
<name>F0QZX3_PHOSB</name>
<organism evidence="1 2">
    <name type="scientific">Phocaeicola salanitronis (strain DSM 18170 / JCM 13657 / CCUG 60908 / BL78)</name>
    <name type="common">Bacteroides salanitronis</name>
    <dbReference type="NCBI Taxonomy" id="667015"/>
    <lineage>
        <taxon>Bacteria</taxon>
        <taxon>Pseudomonadati</taxon>
        <taxon>Bacteroidota</taxon>
        <taxon>Bacteroidia</taxon>
        <taxon>Bacteroidales</taxon>
        <taxon>Bacteroidaceae</taxon>
        <taxon>Phocaeicola</taxon>
    </lineage>
</organism>
<reference evidence="1 2" key="1">
    <citation type="journal article" date="2011" name="Stand. Genomic Sci.">
        <title>Complete genome sequence of Bacteroides salanitronis type strain (BL78).</title>
        <authorList>
            <person name="Gronow S."/>
            <person name="Held B."/>
            <person name="Lucas S."/>
            <person name="Lapidus A."/>
            <person name="Del Rio T.G."/>
            <person name="Nolan M."/>
            <person name="Tice H."/>
            <person name="Deshpande S."/>
            <person name="Cheng J.F."/>
            <person name="Pitluck S."/>
            <person name="Liolios K."/>
            <person name="Pagani I."/>
            <person name="Ivanova N."/>
            <person name="Mavromatis K."/>
            <person name="Pati A."/>
            <person name="Tapia R."/>
            <person name="Han C."/>
            <person name="Goodwin L."/>
            <person name="Chen A."/>
            <person name="Palaniappan K."/>
            <person name="Land M."/>
            <person name="Hauser L."/>
            <person name="Chang Y.J."/>
            <person name="Jeffries C.D."/>
            <person name="Brambilla E.M."/>
            <person name="Rohde M."/>
            <person name="Goker M."/>
            <person name="Detter J.C."/>
            <person name="Woyke T."/>
            <person name="Bristow J."/>
            <person name="Markowitz V."/>
            <person name="Hugenholtz P."/>
            <person name="Kyrpides N.C."/>
            <person name="Klenk H.P."/>
            <person name="Eisen J.A."/>
        </authorList>
    </citation>
    <scope>NUCLEOTIDE SEQUENCE [LARGE SCALE GENOMIC DNA]</scope>
    <source>
        <strain evidence="1 2">DSM 18170</strain>
    </source>
</reference>
<keyword evidence="2" id="KW-1185">Reference proteome</keyword>
<dbReference type="AlphaFoldDB" id="F0QZX3"/>
<evidence type="ECO:0000313" key="2">
    <source>
        <dbReference type="Proteomes" id="UP000007486"/>
    </source>
</evidence>
<protein>
    <submittedName>
        <fullName evidence="1">Uncharacterized protein</fullName>
    </submittedName>
</protein>
<dbReference type="EMBL" id="CP002530">
    <property type="protein sequence ID" value="ADY35138.1"/>
    <property type="molecule type" value="Genomic_DNA"/>
</dbReference>
<proteinExistence type="predicted"/>
<accession>F0QZX3</accession>
<dbReference type="RefSeq" id="WP_013616597.1">
    <property type="nucleotide sequence ID" value="NC_015164.1"/>
</dbReference>
<dbReference type="Proteomes" id="UP000007486">
    <property type="component" value="Chromosome"/>
</dbReference>